<evidence type="ECO:0000313" key="2">
    <source>
        <dbReference type="Proteomes" id="UP001207918"/>
    </source>
</evidence>
<accession>A0ABT3PLF5</accession>
<dbReference type="EMBL" id="JAGGJA010000004">
    <property type="protein sequence ID" value="MCW9706762.1"/>
    <property type="molecule type" value="Genomic_DNA"/>
</dbReference>
<comment type="caution">
    <text evidence="1">The sequence shown here is derived from an EMBL/GenBank/DDBJ whole genome shotgun (WGS) entry which is preliminary data.</text>
</comment>
<keyword evidence="2" id="KW-1185">Reference proteome</keyword>
<dbReference type="InterPro" id="IPR011330">
    <property type="entry name" value="Glyco_hydro/deAcase_b/a-brl"/>
</dbReference>
<gene>
    <name evidence="1" type="ORF">J6I44_07830</name>
</gene>
<evidence type="ECO:0008006" key="3">
    <source>
        <dbReference type="Google" id="ProtNLM"/>
    </source>
</evidence>
<proteinExistence type="predicted"/>
<protein>
    <recommendedName>
        <fullName evidence="3">Polysaccharide (De)acetylase</fullName>
    </recommendedName>
</protein>
<reference evidence="1 2" key="1">
    <citation type="submission" date="2021-03" db="EMBL/GenBank/DDBJ databases">
        <title>Aliifodinibius sp. nov., a new bacterium isolated from saline soil.</title>
        <authorList>
            <person name="Galisteo C."/>
            <person name="De La Haba R."/>
            <person name="Sanchez-Porro C."/>
            <person name="Ventosa A."/>
        </authorList>
    </citation>
    <scope>NUCLEOTIDE SEQUENCE [LARGE SCALE GENOMIC DNA]</scope>
    <source>
        <strain evidence="1 2">1BSP15-2V2</strain>
    </source>
</reference>
<name>A0ABT3PLF5_9BACT</name>
<dbReference type="Proteomes" id="UP001207918">
    <property type="component" value="Unassembled WGS sequence"/>
</dbReference>
<organism evidence="1 2">
    <name type="scientific">Fodinibius salsisoli</name>
    <dbReference type="NCBI Taxonomy" id="2820877"/>
    <lineage>
        <taxon>Bacteria</taxon>
        <taxon>Pseudomonadati</taxon>
        <taxon>Balneolota</taxon>
        <taxon>Balneolia</taxon>
        <taxon>Balneolales</taxon>
        <taxon>Balneolaceae</taxon>
        <taxon>Fodinibius</taxon>
    </lineage>
</organism>
<dbReference type="Gene3D" id="3.20.20.370">
    <property type="entry name" value="Glycoside hydrolase/deacetylase"/>
    <property type="match status" value="1"/>
</dbReference>
<dbReference type="RefSeq" id="WP_265765496.1">
    <property type="nucleotide sequence ID" value="NZ_JAGGJA010000004.1"/>
</dbReference>
<evidence type="ECO:0000313" key="1">
    <source>
        <dbReference type="EMBL" id="MCW9706762.1"/>
    </source>
</evidence>
<sequence>MISKVKRYVSRHAANMFGWSTNRKIVVIESDDWGSIRMPSKNIYQECLKAGYRVDEIAYERYDSLASEDDLELLFDVLNKYKDQTGRPAVMTANILTANPDFEKIKSAGFQKYYYELVADTFDRYPNHSGCLDLWKEGKERGLFYPQSHGREHLNVSGFMEALREGNEDALFGFNHRMPGSIPLESSKGGNKFVESLRYTNPMDKGEKLSIVIEGLNLFEELMGHKSKSFMPPNYLWSPDFNEAMSQMGVRYYQGIKNMKEPLFDGTVQIHSHKLGEVNQFGQKYLMRNATFEPALNKDNDDTVDKCLKDISIAFRMNKPAVICSHRLNYVGFIDEKNRDRNLGMLDELLHTIKKRWPDIEFKNSDQLGMLIEKNS</sequence>
<dbReference type="SUPFAM" id="SSF88713">
    <property type="entry name" value="Glycoside hydrolase/deacetylase"/>
    <property type="match status" value="1"/>
</dbReference>